<evidence type="ECO:0000313" key="2">
    <source>
        <dbReference type="EMBL" id="KAK1731283.1"/>
    </source>
</evidence>
<dbReference type="RefSeq" id="XP_060371338.1">
    <property type="nucleotide sequence ID" value="XM_060513309.1"/>
</dbReference>
<gene>
    <name evidence="2" type="ORF">BDZ83DRAFT_746682</name>
</gene>
<dbReference type="GeneID" id="85397207"/>
<organism evidence="2 3">
    <name type="scientific">Glomerella acutata</name>
    <name type="common">Colletotrichum acutatum</name>
    <dbReference type="NCBI Taxonomy" id="27357"/>
    <lineage>
        <taxon>Eukaryota</taxon>
        <taxon>Fungi</taxon>
        <taxon>Dikarya</taxon>
        <taxon>Ascomycota</taxon>
        <taxon>Pezizomycotina</taxon>
        <taxon>Sordariomycetes</taxon>
        <taxon>Hypocreomycetidae</taxon>
        <taxon>Glomerellales</taxon>
        <taxon>Glomerellaceae</taxon>
        <taxon>Colletotrichum</taxon>
        <taxon>Colletotrichum acutatum species complex</taxon>
    </lineage>
</organism>
<evidence type="ECO:0000256" key="1">
    <source>
        <dbReference type="SAM" id="MobiDB-lite"/>
    </source>
</evidence>
<feature type="compositionally biased region" description="Low complexity" evidence="1">
    <location>
        <begin position="19"/>
        <end position="28"/>
    </location>
</feature>
<evidence type="ECO:0000313" key="3">
    <source>
        <dbReference type="Proteomes" id="UP001244207"/>
    </source>
</evidence>
<protein>
    <submittedName>
        <fullName evidence="2">Uncharacterized protein</fullName>
    </submittedName>
</protein>
<proteinExistence type="predicted"/>
<name>A0AAD8XPY8_GLOAC</name>
<feature type="compositionally biased region" description="Polar residues" evidence="1">
    <location>
        <begin position="1"/>
        <end position="15"/>
    </location>
</feature>
<reference evidence="2" key="1">
    <citation type="submission" date="2021-12" db="EMBL/GenBank/DDBJ databases">
        <title>Comparative genomics, transcriptomics and evolutionary studies reveal genomic signatures of adaptation to plant cell wall in hemibiotrophic fungi.</title>
        <authorList>
            <consortium name="DOE Joint Genome Institute"/>
            <person name="Baroncelli R."/>
            <person name="Diaz J.F."/>
            <person name="Benocci T."/>
            <person name="Peng M."/>
            <person name="Battaglia E."/>
            <person name="Haridas S."/>
            <person name="Andreopoulos W."/>
            <person name="Labutti K."/>
            <person name="Pangilinan J."/>
            <person name="Floch G.L."/>
            <person name="Makela M.R."/>
            <person name="Henrissat B."/>
            <person name="Grigoriev I.V."/>
            <person name="Crouch J.A."/>
            <person name="De Vries R.P."/>
            <person name="Sukno S.A."/>
            <person name="Thon M.R."/>
        </authorList>
    </citation>
    <scope>NUCLEOTIDE SEQUENCE</scope>
    <source>
        <strain evidence="2">CBS 112980</strain>
    </source>
</reference>
<dbReference type="AlphaFoldDB" id="A0AAD8XPY8"/>
<dbReference type="EMBL" id="JAHMHS010000003">
    <property type="protein sequence ID" value="KAK1731283.1"/>
    <property type="molecule type" value="Genomic_DNA"/>
</dbReference>
<dbReference type="Proteomes" id="UP001244207">
    <property type="component" value="Unassembled WGS sequence"/>
</dbReference>
<keyword evidence="3" id="KW-1185">Reference proteome</keyword>
<sequence length="442" mass="48648">MKKTSINGPNANANDEASKPWAPASSSPGRRRRRRPPALSSIVYPVRETLLYPRLILDDHNDDNDNDQAASFLLYLTPTDPPPVPPPVTDSSPSFTPDIPANMPVQLLPASAAAFAPRASSVNVVLGSKVEPWLTQTLKRINRIKRPLNSVPQHQRCLTETLSSPNAIWTLTSIMLPKAPESDLRQDENPLVEALFNYQLLHIEAYIVHVDMVLRNEVAFKLTTDSIDALVEYHKEIHCVDSKANTYDWSEKDQQCKKLHEDFVQAINKFVYRTHVTALEGLEEEGAGELLSGKSEEVKNNIMGLMKPLLPPPPRVVDVIRQPPLLPSSPANASIWSQPPTPASLVAVDAWRVLPSSPSIASTSQESTPIWANIGMSEVQIPSPTPAYSQPFSTAGFYYSAPAITAPIPALPLPSMFTPQCGVSVGYGGFGWDRYQEYTTTM</sequence>
<comment type="caution">
    <text evidence="2">The sequence shown here is derived from an EMBL/GenBank/DDBJ whole genome shotgun (WGS) entry which is preliminary data.</text>
</comment>
<feature type="region of interest" description="Disordered" evidence="1">
    <location>
        <begin position="1"/>
        <end position="40"/>
    </location>
</feature>
<accession>A0AAD8XPY8</accession>